<dbReference type="GO" id="GO:0008168">
    <property type="term" value="F:methyltransferase activity"/>
    <property type="evidence" value="ECO:0007669"/>
    <property type="project" value="UniProtKB-KW"/>
</dbReference>
<evidence type="ECO:0000259" key="1">
    <source>
        <dbReference type="Pfam" id="PF08241"/>
    </source>
</evidence>
<comment type="caution">
    <text evidence="2">The sequence shown here is derived from an EMBL/GenBank/DDBJ whole genome shotgun (WGS) entry which is preliminary data.</text>
</comment>
<gene>
    <name evidence="2" type="ORF">D4741_14660</name>
</gene>
<dbReference type="InterPro" id="IPR013216">
    <property type="entry name" value="Methyltransf_11"/>
</dbReference>
<dbReference type="Proteomes" id="UP000265938">
    <property type="component" value="Unassembled WGS sequence"/>
</dbReference>
<keyword evidence="2" id="KW-0808">Transferase</keyword>
<accession>A0A3A3F269</accession>
<name>A0A3A3F269_9GAMM</name>
<evidence type="ECO:0000313" key="3">
    <source>
        <dbReference type="Proteomes" id="UP000265938"/>
    </source>
</evidence>
<keyword evidence="2" id="KW-0489">Methyltransferase</keyword>
<dbReference type="Pfam" id="PF08241">
    <property type="entry name" value="Methyltransf_11"/>
    <property type="match status" value="1"/>
</dbReference>
<feature type="domain" description="Methyltransferase type 11" evidence="1">
    <location>
        <begin position="87"/>
        <end position="182"/>
    </location>
</feature>
<dbReference type="AlphaFoldDB" id="A0A3A3F269"/>
<reference evidence="2 3" key="1">
    <citation type="submission" date="2018-09" db="EMBL/GenBank/DDBJ databases">
        <title>Identification of marine bacteria producing industrial enzymes.</title>
        <authorList>
            <person name="Cheng T.H."/>
            <person name="Saidin J."/>
            <person name="Muhd D.D."/>
            <person name="Isa M.N.M."/>
            <person name="Bakar M.F.A."/>
            <person name="Ismail N."/>
        </authorList>
    </citation>
    <scope>NUCLEOTIDE SEQUENCE [LARGE SCALE GENOMIC DNA]</scope>
    <source>
        <strain evidence="2 3">MNAD 1.6</strain>
    </source>
</reference>
<proteinExistence type="predicted"/>
<sequence>MNNHFYQITSLHLQLKVRKIMADSKDYIFKNTNGKLDFIGDFEGFYQADEDPWCQSGQGDMARYYQKSRQRILNKIDNKEEKSLIIEVGCGLGHFTNQIKVHHPTSEVFGVDLSQTAITKAQKLFSDPNFFVCNAKELSSQFSRKTVDVVILNQLLWYIVDDIEETLASIRAVLKQNGLLIISNAFAREQKYGLEKLPYFDGTQRFLANMNEWQLISAEYYDDNETHTDGHFQMRPFHE</sequence>
<evidence type="ECO:0000313" key="2">
    <source>
        <dbReference type="EMBL" id="RJF34619.1"/>
    </source>
</evidence>
<dbReference type="SUPFAM" id="SSF53335">
    <property type="entry name" value="S-adenosyl-L-methionine-dependent methyltransferases"/>
    <property type="match status" value="1"/>
</dbReference>
<dbReference type="CDD" id="cd02440">
    <property type="entry name" value="AdoMet_MTases"/>
    <property type="match status" value="1"/>
</dbReference>
<dbReference type="EMBL" id="QYSE01000003">
    <property type="protein sequence ID" value="RJF34619.1"/>
    <property type="molecule type" value="Genomic_DNA"/>
</dbReference>
<dbReference type="PANTHER" id="PTHR43861:SF6">
    <property type="entry name" value="METHYLTRANSFERASE TYPE 11"/>
    <property type="match status" value="1"/>
</dbReference>
<dbReference type="GO" id="GO:0032259">
    <property type="term" value="P:methylation"/>
    <property type="evidence" value="ECO:0007669"/>
    <property type="project" value="UniProtKB-KW"/>
</dbReference>
<dbReference type="PANTHER" id="PTHR43861">
    <property type="entry name" value="TRANS-ACONITATE 2-METHYLTRANSFERASE-RELATED"/>
    <property type="match status" value="1"/>
</dbReference>
<dbReference type="InterPro" id="IPR029063">
    <property type="entry name" value="SAM-dependent_MTases_sf"/>
</dbReference>
<dbReference type="Gene3D" id="3.40.50.150">
    <property type="entry name" value="Vaccinia Virus protein VP39"/>
    <property type="match status" value="1"/>
</dbReference>
<protein>
    <submittedName>
        <fullName evidence="2">Class I SAM-dependent methyltransferase</fullName>
    </submittedName>
</protein>
<organism evidence="2 3">
    <name type="scientific">Pseudoalteromonas gelatinilytica</name>
    <dbReference type="NCBI Taxonomy" id="1703256"/>
    <lineage>
        <taxon>Bacteria</taxon>
        <taxon>Pseudomonadati</taxon>
        <taxon>Pseudomonadota</taxon>
        <taxon>Gammaproteobacteria</taxon>
        <taxon>Alteromonadales</taxon>
        <taxon>Pseudoalteromonadaceae</taxon>
        <taxon>Pseudoalteromonas</taxon>
    </lineage>
</organism>